<feature type="domain" description="NolW-like" evidence="6">
    <location>
        <begin position="640"/>
        <end position="739"/>
    </location>
</feature>
<organism evidence="7 8">
    <name type="scientific">Novipirellula caenicola</name>
    <dbReference type="NCBI Taxonomy" id="1536901"/>
    <lineage>
        <taxon>Bacteria</taxon>
        <taxon>Pseudomonadati</taxon>
        <taxon>Planctomycetota</taxon>
        <taxon>Planctomycetia</taxon>
        <taxon>Pirellulales</taxon>
        <taxon>Pirellulaceae</taxon>
        <taxon>Novipirellula</taxon>
    </lineage>
</organism>
<feature type="compositionally biased region" description="Polar residues" evidence="4">
    <location>
        <begin position="41"/>
        <end position="68"/>
    </location>
</feature>
<dbReference type="Gene3D" id="3.30.1370.120">
    <property type="match status" value="3"/>
</dbReference>
<feature type="compositionally biased region" description="Polar residues" evidence="4">
    <location>
        <begin position="558"/>
        <end position="567"/>
    </location>
</feature>
<dbReference type="PANTHER" id="PTHR30332:SF24">
    <property type="entry name" value="SECRETIN GSPD-RELATED"/>
    <property type="match status" value="1"/>
</dbReference>
<feature type="compositionally biased region" description="Low complexity" evidence="4">
    <location>
        <begin position="69"/>
        <end position="83"/>
    </location>
</feature>
<feature type="chain" id="PRO_5045903706" description="NolW-like domain-containing protein" evidence="5">
    <location>
        <begin position="29"/>
        <end position="898"/>
    </location>
</feature>
<feature type="domain" description="NolW-like" evidence="6">
    <location>
        <begin position="752"/>
        <end position="860"/>
    </location>
</feature>
<name>A0ABP9VLF9_9BACT</name>
<evidence type="ECO:0000259" key="6">
    <source>
        <dbReference type="Pfam" id="PF03958"/>
    </source>
</evidence>
<comment type="caution">
    <text evidence="7">The sequence shown here is derived from an EMBL/GenBank/DDBJ whole genome shotgun (WGS) entry which is preliminary data.</text>
</comment>
<keyword evidence="8" id="KW-1185">Reference proteome</keyword>
<evidence type="ECO:0000256" key="5">
    <source>
        <dbReference type="SAM" id="SignalP"/>
    </source>
</evidence>
<evidence type="ECO:0000256" key="3">
    <source>
        <dbReference type="ARBA" id="ARBA00023136"/>
    </source>
</evidence>
<feature type="compositionally biased region" description="Basic and acidic residues" evidence="4">
    <location>
        <begin position="542"/>
        <end position="557"/>
    </location>
</feature>
<keyword evidence="3" id="KW-0472">Membrane</keyword>
<dbReference type="Pfam" id="PF03958">
    <property type="entry name" value="Secretin_N"/>
    <property type="match status" value="2"/>
</dbReference>
<gene>
    <name evidence="7" type="ORF">Rcae01_01447</name>
</gene>
<evidence type="ECO:0000256" key="1">
    <source>
        <dbReference type="ARBA" id="ARBA00004370"/>
    </source>
</evidence>
<comment type="subcellular location">
    <subcellularLocation>
        <location evidence="1">Membrane</location>
    </subcellularLocation>
</comment>
<dbReference type="RefSeq" id="WP_345682968.1">
    <property type="nucleotide sequence ID" value="NZ_BAABRO010000002.1"/>
</dbReference>
<dbReference type="EMBL" id="BAABRO010000002">
    <property type="protein sequence ID" value="GAA5505997.1"/>
    <property type="molecule type" value="Genomic_DNA"/>
</dbReference>
<reference evidence="7 8" key="1">
    <citation type="submission" date="2024-02" db="EMBL/GenBank/DDBJ databases">
        <title>Rhodopirellula caenicola NBRC 110016.</title>
        <authorList>
            <person name="Ichikawa N."/>
            <person name="Katano-Makiyama Y."/>
            <person name="Hidaka K."/>
        </authorList>
    </citation>
    <scope>NUCLEOTIDE SEQUENCE [LARGE SCALE GENOMIC DNA]</scope>
    <source>
        <strain evidence="7 8">NBRC 110016</strain>
    </source>
</reference>
<evidence type="ECO:0000256" key="4">
    <source>
        <dbReference type="SAM" id="MobiDB-lite"/>
    </source>
</evidence>
<protein>
    <recommendedName>
        <fullName evidence="6">NolW-like domain-containing protein</fullName>
    </recommendedName>
</protein>
<feature type="region of interest" description="Disordered" evidence="4">
    <location>
        <begin position="41"/>
        <end position="83"/>
    </location>
</feature>
<dbReference type="Proteomes" id="UP001416858">
    <property type="component" value="Unassembled WGS sequence"/>
</dbReference>
<feature type="region of interest" description="Disordered" evidence="4">
    <location>
        <begin position="542"/>
        <end position="584"/>
    </location>
</feature>
<dbReference type="InterPro" id="IPR005644">
    <property type="entry name" value="NolW-like"/>
</dbReference>
<evidence type="ECO:0000313" key="8">
    <source>
        <dbReference type="Proteomes" id="UP001416858"/>
    </source>
</evidence>
<keyword evidence="2 5" id="KW-0732">Signal</keyword>
<feature type="region of interest" description="Disordered" evidence="4">
    <location>
        <begin position="802"/>
        <end position="826"/>
    </location>
</feature>
<feature type="signal peptide" evidence="5">
    <location>
        <begin position="1"/>
        <end position="28"/>
    </location>
</feature>
<proteinExistence type="predicted"/>
<evidence type="ECO:0000313" key="7">
    <source>
        <dbReference type="EMBL" id="GAA5505997.1"/>
    </source>
</evidence>
<dbReference type="InterPro" id="IPR050810">
    <property type="entry name" value="Bact_Secretion_Sys_Channel"/>
</dbReference>
<dbReference type="PANTHER" id="PTHR30332">
    <property type="entry name" value="PROBABLE GENERAL SECRETION PATHWAY PROTEIN D"/>
    <property type="match status" value="1"/>
</dbReference>
<accession>A0ABP9VLF9</accession>
<evidence type="ECO:0000256" key="2">
    <source>
        <dbReference type="ARBA" id="ARBA00022729"/>
    </source>
</evidence>
<dbReference type="InterPro" id="IPR038591">
    <property type="entry name" value="NolW-like_sf"/>
</dbReference>
<sequence length="898" mass="96629">MNHSRTRRCSRIRLLPAALMAVPLLSTALLSPLVAEELTAQESATQEPLPQETEMSGSATSTDAGLSNSGPSDSSATAAAPITAPVSSAEPAIEINETIDPPLGDGMVRFSFEGVPWREVIRWIADEAGLALHFGDLPPGSFTYTDPTVFTHQQAIDRINLFLLSEGFTLVRSDQLLSVINLSDPRSLQQLDVLAKLISVEELASANEHHVVKCMFSLGDIDAEQAVQELSALKLMSTPAILSRTNQLMITDTVAKLRNVQAVLSAFEPADAMKDGTVVKSFSLEHVEAEDILVVARPHLGLATDEMIGIDVSISADLEGKNLFVTGLEDKVKLIEGLVNAIDKPKASMTTETGDMVLKSHLVEGGNVETVYNVLQTLLAGKQVRLSVDETARSVVALASPAVQTEIAATVAQLQASEADFEVIQLKTVDPYFAISLLEQMLDLPDPLDDPKTIDPDAPKIDADPGNMRLFVRAKRPQIDQIKKIVSGLEVNGDVTHSEQTRVFPLRGSRAEQLLETATKFWRRSNPIIMYPAIAPNEKTKTERVLHDEESHEERTTQPELNEQSFASAPAANARVSSPRTHSARVLTATTSNQANAIRCQLTPRGVLMQSDDPEALNEFESHLRSIAGVIDTPPVTPIVFYLKHTKPDDALRMLGELLDGGDAAKEAQAGTLVNGYVSGGYSGGLASSFVTSNDGTTTMMSGTITIVADSRLNRLIAQGTASDIDIIEDYLKIIDKDQSITSIETYGTSNVIELVNTKASEVAEAIREAYAGRIMSDKSKGDAGGSAASVAAQRAAEAKQAAAAKKGLKTPDSKPERDLEPKMTVAVHEASNSLIVTAPRDLFNEVEKLAKQIDARGEQTIEVITPMNSEVFGELLHQVILGEGNSRSSSSRSRSSR</sequence>
<feature type="compositionally biased region" description="Basic and acidic residues" evidence="4">
    <location>
        <begin position="810"/>
        <end position="822"/>
    </location>
</feature>